<name>A0A0F9BM19_9ZZZZ</name>
<protein>
    <submittedName>
        <fullName evidence="1">Uncharacterized protein</fullName>
    </submittedName>
</protein>
<organism evidence="1">
    <name type="scientific">marine sediment metagenome</name>
    <dbReference type="NCBI Taxonomy" id="412755"/>
    <lineage>
        <taxon>unclassified sequences</taxon>
        <taxon>metagenomes</taxon>
        <taxon>ecological metagenomes</taxon>
    </lineage>
</organism>
<reference evidence="1" key="1">
    <citation type="journal article" date="2015" name="Nature">
        <title>Complex archaea that bridge the gap between prokaryotes and eukaryotes.</title>
        <authorList>
            <person name="Spang A."/>
            <person name="Saw J.H."/>
            <person name="Jorgensen S.L."/>
            <person name="Zaremba-Niedzwiedzka K."/>
            <person name="Martijn J."/>
            <person name="Lind A.E."/>
            <person name="van Eijk R."/>
            <person name="Schleper C."/>
            <person name="Guy L."/>
            <person name="Ettema T.J."/>
        </authorList>
    </citation>
    <scope>NUCLEOTIDE SEQUENCE</scope>
</reference>
<sequence>MKTLKYYFHTLFAPSKDPYPSTIRTKNIMDSFNFLVQAFKTHERLFFVRFGDGEFVTLMQQDHRNYVFNENLEKELAASFRIEHQEYLIACPINYPYDEFHAKGIYRQFSWQQQMIDVMQQRNFPQNLVFENPCIFQCLAVFKPKVLKDFLDNFIRKERKMFIGSTDKVTAEKLYGPIEYYVQIPERNAYETIGEWWPEVEQNVEKVDLVIPSAGSTSNAIAVRLWNKGVRCKVIDFGSVVDAVAQKTSRSWIRLQGHKVLKTLENPPELPLAKRWEFLRKDIKFYFRNQII</sequence>
<proteinExistence type="predicted"/>
<comment type="caution">
    <text evidence="1">The sequence shown here is derived from an EMBL/GenBank/DDBJ whole genome shotgun (WGS) entry which is preliminary data.</text>
</comment>
<dbReference type="AlphaFoldDB" id="A0A0F9BM19"/>
<accession>A0A0F9BM19</accession>
<dbReference type="EMBL" id="LAZR01037183">
    <property type="protein sequence ID" value="KKL22865.1"/>
    <property type="molecule type" value="Genomic_DNA"/>
</dbReference>
<evidence type="ECO:0000313" key="1">
    <source>
        <dbReference type="EMBL" id="KKL22865.1"/>
    </source>
</evidence>
<gene>
    <name evidence="1" type="ORF">LCGC14_2431140</name>
</gene>